<evidence type="ECO:0000313" key="1">
    <source>
        <dbReference type="EMBL" id="ALD66339.1"/>
    </source>
</evidence>
<dbReference type="SUPFAM" id="SSF52799">
    <property type="entry name" value="(Phosphotyrosine protein) phosphatases II"/>
    <property type="match status" value="1"/>
</dbReference>
<dbReference type="RefSeq" id="WP_053946100.1">
    <property type="nucleotide sequence ID" value="NZ_CP012622.1"/>
</dbReference>
<reference evidence="1 2" key="1">
    <citation type="journal article" date="2015" name="Genome Announc.">
        <title>Complete Genome Sequence of Spiroplasma cantharicola CC-1T (DSM 21588), a Bacterium Isolated from Soldier Beetle (Cantharis carolinus).</title>
        <authorList>
            <person name="Lo W.S."/>
            <person name="Liu P.Y."/>
            <person name="Kuo C.H."/>
        </authorList>
    </citation>
    <scope>NUCLEOTIDE SEQUENCE [LARGE SCALE GENOMIC DNA]</scope>
    <source>
        <strain evidence="1 2">CC-1</strain>
    </source>
</reference>
<dbReference type="Gene3D" id="3.90.190.10">
    <property type="entry name" value="Protein tyrosine phosphatase superfamily"/>
    <property type="match status" value="1"/>
</dbReference>
<proteinExistence type="predicted"/>
<name>A0A0M5KLI4_9MOLU</name>
<accession>A0A0M5KLI4</accession>
<evidence type="ECO:0008006" key="3">
    <source>
        <dbReference type="Google" id="ProtNLM"/>
    </source>
</evidence>
<dbReference type="EMBL" id="CP012622">
    <property type="protein sequence ID" value="ALD66339.1"/>
    <property type="molecule type" value="Genomic_DNA"/>
</dbReference>
<dbReference type="KEGG" id="scj:SCANT_v1c04330"/>
<dbReference type="STRING" id="362837.SCANT_v1c04330"/>
<protein>
    <recommendedName>
        <fullName evidence="3">Tyrosine specific protein phosphatases domain-containing protein</fullName>
    </recommendedName>
</protein>
<dbReference type="AlphaFoldDB" id="A0A0M5KLI4"/>
<gene>
    <name evidence="1" type="ORF">SCANT_v1c04330</name>
</gene>
<dbReference type="PATRIC" id="fig|362837.3.peg.440"/>
<organism evidence="1 2">
    <name type="scientific">Spiroplasma cantharicola</name>
    <dbReference type="NCBI Taxonomy" id="362837"/>
    <lineage>
        <taxon>Bacteria</taxon>
        <taxon>Bacillati</taxon>
        <taxon>Mycoplasmatota</taxon>
        <taxon>Mollicutes</taxon>
        <taxon>Entomoplasmatales</taxon>
        <taxon>Spiroplasmataceae</taxon>
        <taxon>Spiroplasma</taxon>
    </lineage>
</organism>
<keyword evidence="2" id="KW-1185">Reference proteome</keyword>
<sequence length="172" mass="20508">MPFAQITKNLYLGDQFSNKLDQPNMELKISNMYYDIFKKNYSNESNVFYNDYFVKTKNKLALNLLDSHDPDDFNDYKFALAIKFINENIKDNLIYTHCQLGVSRSASTIFIYLVICKILNQNNFEVALNEYIKKFYPYIKVNYGIYKYLKNNFPYTNVEKISKMTWGDLIEY</sequence>
<dbReference type="Proteomes" id="UP000063919">
    <property type="component" value="Chromosome"/>
</dbReference>
<dbReference type="InterPro" id="IPR029021">
    <property type="entry name" value="Prot-tyrosine_phosphatase-like"/>
</dbReference>
<evidence type="ECO:0000313" key="2">
    <source>
        <dbReference type="Proteomes" id="UP000063919"/>
    </source>
</evidence>
<dbReference type="OrthoDB" id="397722at2"/>